<feature type="compositionally biased region" description="Basic and acidic residues" evidence="1">
    <location>
        <begin position="73"/>
        <end position="85"/>
    </location>
</feature>
<name>A0A6U0L7H8_9EUKA</name>
<feature type="compositionally biased region" description="Low complexity" evidence="1">
    <location>
        <begin position="1"/>
        <end position="16"/>
    </location>
</feature>
<sequence>MSTFSPSSMDTPSMPSHLPPTPHQQHISMLSMLYPSIPLNAISAIYHSNENKDLGERMRQTRDVLEQIQTRNYFREGEEEKKNEGDSNLVEEEQSSSSSSKEHQELDDQIKTLSDEDRKHLEETSSWFSSVTNKFSFWNRVAENAENTSLSSVQTTASSWWNFLKEKLVRGPLPPISVVNHSNQNVAFTTYGPFDLHVPIKTVADIIRMIQNGTLKLCKVDAKGGEGTLKERLGPGVVVTFAATKKDTKDLFSGDGWFQVGIKFTMGFSENKYEYPKDFSVHRIPLHVVASIPAIGPYYYSLLKYLVTHE</sequence>
<feature type="region of interest" description="Disordered" evidence="1">
    <location>
        <begin position="70"/>
        <end position="108"/>
    </location>
</feature>
<evidence type="ECO:0000313" key="2">
    <source>
        <dbReference type="EMBL" id="CAD9083727.1"/>
    </source>
</evidence>
<feature type="region of interest" description="Disordered" evidence="1">
    <location>
        <begin position="1"/>
        <end position="24"/>
    </location>
</feature>
<gene>
    <name evidence="2" type="ORF">PCOS0759_LOCUS6981</name>
    <name evidence="3" type="ORF">PCOS0759_LOCUS6982</name>
</gene>
<accession>A0A6U0L7H8</accession>
<reference evidence="2" key="1">
    <citation type="submission" date="2021-01" db="EMBL/GenBank/DDBJ databases">
        <authorList>
            <person name="Corre E."/>
            <person name="Pelletier E."/>
            <person name="Niang G."/>
            <person name="Scheremetjew M."/>
            <person name="Finn R."/>
            <person name="Kale V."/>
            <person name="Holt S."/>
            <person name="Cochrane G."/>
            <person name="Meng A."/>
            <person name="Brown T."/>
            <person name="Cohen L."/>
        </authorList>
    </citation>
    <scope>NUCLEOTIDE SEQUENCE</scope>
    <source>
        <strain evidence="2">WS</strain>
    </source>
</reference>
<proteinExistence type="predicted"/>
<protein>
    <submittedName>
        <fullName evidence="2">Uncharacterized protein</fullName>
    </submittedName>
</protein>
<evidence type="ECO:0000313" key="3">
    <source>
        <dbReference type="EMBL" id="CAD9083728.1"/>
    </source>
</evidence>
<dbReference type="EMBL" id="HBGD01008493">
    <property type="protein sequence ID" value="CAD9083728.1"/>
    <property type="molecule type" value="Transcribed_RNA"/>
</dbReference>
<evidence type="ECO:0000256" key="1">
    <source>
        <dbReference type="SAM" id="MobiDB-lite"/>
    </source>
</evidence>
<dbReference type="AlphaFoldDB" id="A0A6U0L7H8"/>
<dbReference type="EMBL" id="HBGD01008492">
    <property type="protein sequence ID" value="CAD9083727.1"/>
    <property type="molecule type" value="Transcribed_RNA"/>
</dbReference>
<organism evidence="2">
    <name type="scientific">Percolomonas cosmopolitus</name>
    <dbReference type="NCBI Taxonomy" id="63605"/>
    <lineage>
        <taxon>Eukaryota</taxon>
        <taxon>Discoba</taxon>
        <taxon>Heterolobosea</taxon>
        <taxon>Tetramitia</taxon>
        <taxon>Eutetramitia</taxon>
        <taxon>Percolomonadidae</taxon>
        <taxon>Percolomonas</taxon>
    </lineage>
</organism>